<accession>X1KW60</accession>
<protein>
    <submittedName>
        <fullName evidence="1">Uncharacterized protein</fullName>
    </submittedName>
</protein>
<organism evidence="1">
    <name type="scientific">marine sediment metagenome</name>
    <dbReference type="NCBI Taxonomy" id="412755"/>
    <lineage>
        <taxon>unclassified sequences</taxon>
        <taxon>metagenomes</taxon>
        <taxon>ecological metagenomes</taxon>
    </lineage>
</organism>
<dbReference type="AlphaFoldDB" id="X1KW60"/>
<name>X1KW60_9ZZZZ</name>
<dbReference type="EMBL" id="BARV01002636">
    <property type="protein sequence ID" value="GAH94399.1"/>
    <property type="molecule type" value="Genomic_DNA"/>
</dbReference>
<evidence type="ECO:0000313" key="1">
    <source>
        <dbReference type="EMBL" id="GAH94399.1"/>
    </source>
</evidence>
<feature type="non-terminal residue" evidence="1">
    <location>
        <position position="47"/>
    </location>
</feature>
<proteinExistence type="predicted"/>
<gene>
    <name evidence="1" type="ORF">S06H3_06709</name>
</gene>
<reference evidence="1" key="1">
    <citation type="journal article" date="2014" name="Front. Microbiol.">
        <title>High frequency of phylogenetically diverse reductive dehalogenase-homologous genes in deep subseafloor sedimentary metagenomes.</title>
        <authorList>
            <person name="Kawai M."/>
            <person name="Futagami T."/>
            <person name="Toyoda A."/>
            <person name="Takaki Y."/>
            <person name="Nishi S."/>
            <person name="Hori S."/>
            <person name="Arai W."/>
            <person name="Tsubouchi T."/>
            <person name="Morono Y."/>
            <person name="Uchiyama I."/>
            <person name="Ito T."/>
            <person name="Fujiyama A."/>
            <person name="Inagaki F."/>
            <person name="Takami H."/>
        </authorList>
    </citation>
    <scope>NUCLEOTIDE SEQUENCE</scope>
    <source>
        <strain evidence="1">Expedition CK06-06</strain>
    </source>
</reference>
<comment type="caution">
    <text evidence="1">The sequence shown here is derived from an EMBL/GenBank/DDBJ whole genome shotgun (WGS) entry which is preliminary data.</text>
</comment>
<sequence length="47" mass="5766">MITVKENHLEWALKHLQKYSHSDFYPKIFEFQAISHNWQQVKNHILS</sequence>